<dbReference type="InterPro" id="IPR027385">
    <property type="entry name" value="Beta-barrel_OMP"/>
</dbReference>
<sequence>MKNKLLLPITAIFLSITTCNASATLKNILSLGYVQSQLKMDSNNVTDTPKGINVKYNYKLMNDWGLFSSFTYNKEKYSFAINDSKGNINYNYYLFSIDPSYHFNECINLYGLIDISSINMKLNSENNSSNIHFNKISNSYSSGLQYNPIAKLAIDASYEYSKLNNIEFGTWVVGLGYRF</sequence>
<keyword evidence="5" id="KW-0472">Membrane</keyword>
<evidence type="ECO:0000256" key="2">
    <source>
        <dbReference type="ARBA" id="ARBA00022452"/>
    </source>
</evidence>
<feature type="signal peptide" evidence="6">
    <location>
        <begin position="1"/>
        <end position="23"/>
    </location>
</feature>
<gene>
    <name evidence="8" type="primary">ail_1</name>
    <name evidence="8" type="ORF">NCTC10376_00081</name>
</gene>
<dbReference type="PANTHER" id="PTHR35892">
    <property type="entry name" value="OUTER MEMBRANE PROTEIN PAGN-RELATED"/>
    <property type="match status" value="1"/>
</dbReference>
<dbReference type="GeneID" id="93394466"/>
<dbReference type="PRINTS" id="PR00316">
    <property type="entry name" value="ENTEROVIROMP"/>
</dbReference>
<evidence type="ECO:0000313" key="8">
    <source>
        <dbReference type="EMBL" id="SUC14284.1"/>
    </source>
</evidence>
<accession>A0A379F3X8</accession>
<dbReference type="GO" id="GO:0044384">
    <property type="term" value="C:host outer membrane"/>
    <property type="evidence" value="ECO:0007669"/>
    <property type="project" value="InterPro"/>
</dbReference>
<evidence type="ECO:0000256" key="1">
    <source>
        <dbReference type="ARBA" id="ARBA00004571"/>
    </source>
</evidence>
<dbReference type="SUPFAM" id="SSF56925">
    <property type="entry name" value="OMPA-like"/>
    <property type="match status" value="1"/>
</dbReference>
<feature type="domain" description="Outer membrane protein beta-barrel" evidence="7">
    <location>
        <begin position="13"/>
        <end position="179"/>
    </location>
</feature>
<dbReference type="PANTHER" id="PTHR35892:SF2">
    <property type="entry name" value="OUTER MEMBRANE PROTEIN PAGN"/>
    <property type="match status" value="1"/>
</dbReference>
<proteinExistence type="predicted"/>
<dbReference type="GO" id="GO:0009279">
    <property type="term" value="C:cell outer membrane"/>
    <property type="evidence" value="ECO:0007669"/>
    <property type="project" value="UniProtKB-SubCell"/>
</dbReference>
<dbReference type="Proteomes" id="UP000254331">
    <property type="component" value="Unassembled WGS sequence"/>
</dbReference>
<evidence type="ECO:0000256" key="6">
    <source>
        <dbReference type="SAM" id="SignalP"/>
    </source>
</evidence>
<dbReference type="InterPro" id="IPR051723">
    <property type="entry name" value="Bact_OM_Invasion-Related"/>
</dbReference>
<dbReference type="PROSITE" id="PS00695">
    <property type="entry name" value="ENT_VIR_OMP_2"/>
    <property type="match status" value="1"/>
</dbReference>
<reference evidence="8 9" key="1">
    <citation type="submission" date="2018-06" db="EMBL/GenBank/DDBJ databases">
        <authorList>
            <consortium name="Pathogen Informatics"/>
            <person name="Doyle S."/>
        </authorList>
    </citation>
    <scope>NUCLEOTIDE SEQUENCE [LARGE SCALE GENOMIC DNA]</scope>
    <source>
        <strain evidence="8 9">NCTC10376</strain>
    </source>
</reference>
<protein>
    <submittedName>
        <fullName evidence="8">Outer membrane protein (Attachment invasion locus protein)</fullName>
    </submittedName>
</protein>
<evidence type="ECO:0000256" key="4">
    <source>
        <dbReference type="ARBA" id="ARBA00022729"/>
    </source>
</evidence>
<evidence type="ECO:0000256" key="5">
    <source>
        <dbReference type="ARBA" id="ARBA00023136"/>
    </source>
</evidence>
<dbReference type="InterPro" id="IPR011250">
    <property type="entry name" value="OMP/PagP_B-barrel"/>
</dbReference>
<feature type="chain" id="PRO_5016870680" evidence="6">
    <location>
        <begin position="24"/>
        <end position="179"/>
    </location>
</feature>
<dbReference type="Gene3D" id="2.40.160.20">
    <property type="match status" value="1"/>
</dbReference>
<dbReference type="Pfam" id="PF13505">
    <property type="entry name" value="OMP_b-brl"/>
    <property type="match status" value="1"/>
</dbReference>
<dbReference type="EMBL" id="UGTW01000001">
    <property type="protein sequence ID" value="SUC14284.1"/>
    <property type="molecule type" value="Genomic_DNA"/>
</dbReference>
<evidence type="ECO:0000259" key="7">
    <source>
        <dbReference type="Pfam" id="PF13505"/>
    </source>
</evidence>
<keyword evidence="2" id="KW-1134">Transmembrane beta strand</keyword>
<comment type="subcellular location">
    <subcellularLocation>
        <location evidence="1">Cell outer membrane</location>
        <topology evidence="1">Multi-pass membrane protein</topology>
    </subcellularLocation>
</comment>
<evidence type="ECO:0000256" key="3">
    <source>
        <dbReference type="ARBA" id="ARBA00022692"/>
    </source>
</evidence>
<keyword evidence="3" id="KW-0812">Transmembrane</keyword>
<name>A0A379F3X8_PROVU</name>
<dbReference type="InterPro" id="IPR000758">
    <property type="entry name" value="Enterovir_OMP"/>
</dbReference>
<evidence type="ECO:0000313" key="9">
    <source>
        <dbReference type="Proteomes" id="UP000254331"/>
    </source>
</evidence>
<dbReference type="RefSeq" id="WP_103004757.1">
    <property type="nucleotide sequence ID" value="NZ_CABMNT010000001.1"/>
</dbReference>
<organism evidence="8 9">
    <name type="scientific">Proteus vulgaris</name>
    <dbReference type="NCBI Taxonomy" id="585"/>
    <lineage>
        <taxon>Bacteria</taxon>
        <taxon>Pseudomonadati</taxon>
        <taxon>Pseudomonadota</taxon>
        <taxon>Gammaproteobacteria</taxon>
        <taxon>Enterobacterales</taxon>
        <taxon>Morganellaceae</taxon>
        <taxon>Proteus</taxon>
    </lineage>
</organism>
<dbReference type="AlphaFoldDB" id="A0A379F3X8"/>
<keyword evidence="4 6" id="KW-0732">Signal</keyword>